<proteinExistence type="inferred from homology"/>
<feature type="region of interest" description="Disordered" evidence="10">
    <location>
        <begin position="132"/>
        <end position="165"/>
    </location>
</feature>
<comment type="subcellular location">
    <subcellularLocation>
        <location evidence="2">Cytoplasm</location>
    </subcellularLocation>
    <subcellularLocation>
        <location evidence="1">Nucleus</location>
    </subcellularLocation>
</comment>
<dbReference type="AlphaFoldDB" id="A0A8X8BU08"/>
<dbReference type="GO" id="GO:0043066">
    <property type="term" value="P:negative regulation of apoptotic process"/>
    <property type="evidence" value="ECO:0007669"/>
    <property type="project" value="TreeGrafter"/>
</dbReference>
<dbReference type="FunFam" id="1.20.5.490:FF:000002">
    <property type="entry name" value="TSC22 domain family, member 1"/>
    <property type="match status" value="1"/>
</dbReference>
<reference evidence="11 12" key="1">
    <citation type="journal article" date="2021" name="Cell">
        <title>Tracing the genetic footprints of vertebrate landing in non-teleost ray-finned fishes.</title>
        <authorList>
            <person name="Bi X."/>
            <person name="Wang K."/>
            <person name="Yang L."/>
            <person name="Pan H."/>
            <person name="Jiang H."/>
            <person name="Wei Q."/>
            <person name="Fang M."/>
            <person name="Yu H."/>
            <person name="Zhu C."/>
            <person name="Cai Y."/>
            <person name="He Y."/>
            <person name="Gan X."/>
            <person name="Zeng H."/>
            <person name="Yu D."/>
            <person name="Zhu Y."/>
            <person name="Jiang H."/>
            <person name="Qiu Q."/>
            <person name="Yang H."/>
            <person name="Zhang Y.E."/>
            <person name="Wang W."/>
            <person name="Zhu M."/>
            <person name="He S."/>
            <person name="Zhang G."/>
        </authorList>
    </citation>
    <scope>NUCLEOTIDE SEQUENCE [LARGE SCALE GENOMIC DNA]</scope>
    <source>
        <strain evidence="11">Bchr_013</strain>
    </source>
</reference>
<keyword evidence="5" id="KW-0805">Transcription regulation</keyword>
<evidence type="ECO:0000256" key="1">
    <source>
        <dbReference type="ARBA" id="ARBA00004123"/>
    </source>
</evidence>
<evidence type="ECO:0000256" key="5">
    <source>
        <dbReference type="ARBA" id="ARBA00023015"/>
    </source>
</evidence>
<dbReference type="GO" id="GO:0008284">
    <property type="term" value="P:positive regulation of cell population proliferation"/>
    <property type="evidence" value="ECO:0007669"/>
    <property type="project" value="TreeGrafter"/>
</dbReference>
<dbReference type="PANTHER" id="PTHR46745">
    <property type="entry name" value="TSC22 DOMAIN FAMILY PROTEIN 1"/>
    <property type="match status" value="1"/>
</dbReference>
<dbReference type="GO" id="GO:0005829">
    <property type="term" value="C:cytosol"/>
    <property type="evidence" value="ECO:0007669"/>
    <property type="project" value="TreeGrafter"/>
</dbReference>
<dbReference type="EMBL" id="JAATIS010000485">
    <property type="protein sequence ID" value="KAG2467966.1"/>
    <property type="molecule type" value="Genomic_DNA"/>
</dbReference>
<feature type="region of interest" description="Disordered" evidence="10">
    <location>
        <begin position="420"/>
        <end position="484"/>
    </location>
</feature>
<name>A0A8X8BU08_POLSE</name>
<dbReference type="OrthoDB" id="8961796at2759"/>
<evidence type="ECO:0000313" key="12">
    <source>
        <dbReference type="Proteomes" id="UP000886611"/>
    </source>
</evidence>
<keyword evidence="6" id="KW-0804">Transcription</keyword>
<dbReference type="Gene3D" id="1.20.5.490">
    <property type="entry name" value="Single helix bin"/>
    <property type="match status" value="1"/>
</dbReference>
<evidence type="ECO:0000313" key="11">
    <source>
        <dbReference type="EMBL" id="KAG2467966.1"/>
    </source>
</evidence>
<evidence type="ECO:0000256" key="2">
    <source>
        <dbReference type="ARBA" id="ARBA00004496"/>
    </source>
</evidence>
<evidence type="ECO:0000256" key="6">
    <source>
        <dbReference type="ARBA" id="ARBA00023163"/>
    </source>
</evidence>
<dbReference type="SUPFAM" id="SSF58026">
    <property type="entry name" value="Delta-sleep-inducing peptide immunoreactive peptide"/>
    <property type="match status" value="1"/>
</dbReference>
<gene>
    <name evidence="11" type="primary">Tsc22d2</name>
    <name evidence="11" type="ORF">GTO96_0014530</name>
</gene>
<evidence type="ECO:0000256" key="10">
    <source>
        <dbReference type="SAM" id="MobiDB-lite"/>
    </source>
</evidence>
<keyword evidence="7" id="KW-0539">Nucleus</keyword>
<dbReference type="GO" id="GO:0006357">
    <property type="term" value="P:regulation of transcription by RNA polymerase II"/>
    <property type="evidence" value="ECO:0007669"/>
    <property type="project" value="InterPro"/>
</dbReference>
<feature type="non-terminal residue" evidence="11">
    <location>
        <position position="566"/>
    </location>
</feature>
<comment type="similarity">
    <text evidence="3">Belongs to the TSC-22/Dip/Bun family.</text>
</comment>
<dbReference type="PANTHER" id="PTHR46745:SF1">
    <property type="entry name" value="TSC22 DOMAIN FAMILY PROTEIN 1"/>
    <property type="match status" value="1"/>
</dbReference>
<dbReference type="Proteomes" id="UP000886611">
    <property type="component" value="Unassembled WGS sequence"/>
</dbReference>
<feature type="compositionally biased region" description="Polar residues" evidence="10">
    <location>
        <begin position="10"/>
        <end position="19"/>
    </location>
</feature>
<dbReference type="Pfam" id="PF01166">
    <property type="entry name" value="TSC22"/>
    <property type="match status" value="1"/>
</dbReference>
<evidence type="ECO:0000256" key="9">
    <source>
        <dbReference type="SAM" id="Coils"/>
    </source>
</evidence>
<dbReference type="GO" id="GO:0005634">
    <property type="term" value="C:nucleus"/>
    <property type="evidence" value="ECO:0007669"/>
    <property type="project" value="UniProtKB-SubCell"/>
</dbReference>
<feature type="coiled-coil region" evidence="9">
    <location>
        <begin position="504"/>
        <end position="531"/>
    </location>
</feature>
<evidence type="ECO:0000256" key="3">
    <source>
        <dbReference type="ARBA" id="ARBA00007908"/>
    </source>
</evidence>
<evidence type="ECO:0000256" key="8">
    <source>
        <dbReference type="ARBA" id="ARBA00039911"/>
    </source>
</evidence>
<feature type="region of interest" description="Disordered" evidence="10">
    <location>
        <begin position="292"/>
        <end position="390"/>
    </location>
</feature>
<sequence length="566" mass="59569">MSGGKKKSGFQITSVTSDYEQAGGGSPRKDTYTVESGGLFNPPQTSNHLINGGQGLGTSSPGLSSRSASPCPFISVERGTGFKVEHDSPGGVGQVDEVDIPNKQTLAFGGAERKSLGTEAVMAHLSVSSLLPNGPSLQLPGSSLSTPSTPTLPRRQTSLSGTTSHSRSLLAPLSLSLQTSVGSVPQLSVASSSSRFRLVKLDQGPGEPYKRGRWTCVDFYDGDTENHAINKILDSMRHAHSMESLEVLGIGNSSNKPLTQFRTLKPSQPPHVVHSQGTTHLLVQNTALSLAKTPTSGQQMTGAEAPAAIPQPASATQTAKRAPPNVLPIPSSESGPMIPEDNPHLSSKGAAPTNGSATASLISPPASLTKEQSSRPQTPSSKLVSPTSPRSLLLSVPTAEHGVAKPSAGMLPLHLDSDRGRKVVRHQSHSRPVSPSPLLVRERSPHRRSLDYSSPSPPHLSLSQSMLSTGTSLDSDDDSGSSSSMIAIDNKIEQAMDLVKSHLMYAVREEVEVLREQIKELIDRNSLLERENSVLKSIASSDQLSQLQTQMKALTGTSGGPPPTSA</sequence>
<comment type="caution">
    <text evidence="11">The sequence shown here is derived from an EMBL/GenBank/DDBJ whole genome shotgun (WGS) entry which is preliminary data.</text>
</comment>
<feature type="compositionally biased region" description="Polar residues" evidence="10">
    <location>
        <begin position="292"/>
        <end position="301"/>
    </location>
</feature>
<keyword evidence="9" id="KW-0175">Coiled coil</keyword>
<feature type="compositionally biased region" description="Low complexity" evidence="10">
    <location>
        <begin position="57"/>
        <end position="69"/>
    </location>
</feature>
<feature type="region of interest" description="Disordered" evidence="10">
    <location>
        <begin position="1"/>
        <end position="70"/>
    </location>
</feature>
<feature type="compositionally biased region" description="Low complexity" evidence="10">
    <location>
        <begin position="451"/>
        <end position="473"/>
    </location>
</feature>
<keyword evidence="12" id="KW-1185">Reference proteome</keyword>
<keyword evidence="4" id="KW-0963">Cytoplasm</keyword>
<accession>A0A8X8BU08</accession>
<dbReference type="PROSITE" id="PS01289">
    <property type="entry name" value="TSC22"/>
    <property type="match status" value="1"/>
</dbReference>
<feature type="region of interest" description="Disordered" evidence="10">
    <location>
        <begin position="542"/>
        <end position="566"/>
    </location>
</feature>
<protein>
    <recommendedName>
        <fullName evidence="8">TSC22 domain family protein 1</fullName>
    </recommendedName>
</protein>
<feature type="non-terminal residue" evidence="11">
    <location>
        <position position="1"/>
    </location>
</feature>
<feature type="compositionally biased region" description="Polar residues" evidence="10">
    <location>
        <begin position="369"/>
        <end position="390"/>
    </location>
</feature>
<evidence type="ECO:0000256" key="4">
    <source>
        <dbReference type="ARBA" id="ARBA00022490"/>
    </source>
</evidence>
<feature type="compositionally biased region" description="Polar residues" evidence="10">
    <location>
        <begin position="542"/>
        <end position="556"/>
    </location>
</feature>
<evidence type="ECO:0000256" key="7">
    <source>
        <dbReference type="ARBA" id="ARBA00023242"/>
    </source>
</evidence>
<dbReference type="InterPro" id="IPR047862">
    <property type="entry name" value="TSC22/BUN_CS"/>
</dbReference>
<dbReference type="CDD" id="cd21941">
    <property type="entry name" value="ZIP_TSC22D4"/>
    <property type="match status" value="1"/>
</dbReference>
<dbReference type="InterPro" id="IPR000580">
    <property type="entry name" value="TSC22/Bun"/>
</dbReference>
<organism evidence="11 12">
    <name type="scientific">Polypterus senegalus</name>
    <name type="common">Senegal bichir</name>
    <dbReference type="NCBI Taxonomy" id="55291"/>
    <lineage>
        <taxon>Eukaryota</taxon>
        <taxon>Metazoa</taxon>
        <taxon>Chordata</taxon>
        <taxon>Craniata</taxon>
        <taxon>Vertebrata</taxon>
        <taxon>Euteleostomi</taxon>
        <taxon>Actinopterygii</taxon>
        <taxon>Polypteriformes</taxon>
        <taxon>Polypteridae</taxon>
        <taxon>Polypterus</taxon>
    </lineage>
</organism>